<evidence type="ECO:0000259" key="7">
    <source>
        <dbReference type="Pfam" id="PF13193"/>
    </source>
</evidence>
<dbReference type="InterPro" id="IPR045851">
    <property type="entry name" value="AMP-bd_C_sf"/>
</dbReference>
<dbReference type="EC" id="6.2.1.44" evidence="4"/>
<dbReference type="InterPro" id="IPR000873">
    <property type="entry name" value="AMP-dep_synth/lig_dom"/>
</dbReference>
<comment type="caution">
    <text evidence="8">The sequence shown here is derived from an EMBL/GenBank/DDBJ whole genome shotgun (WGS) entry which is preliminary data.</text>
</comment>
<keyword evidence="9" id="KW-1185">Reference proteome</keyword>
<evidence type="ECO:0000256" key="5">
    <source>
        <dbReference type="ARBA" id="ARBA00067668"/>
    </source>
</evidence>
<dbReference type="InterPro" id="IPR050237">
    <property type="entry name" value="ATP-dep_AMP-bd_enzyme"/>
</dbReference>
<organism evidence="8 9">
    <name type="scientific">Aliidongia dinghuensis</name>
    <dbReference type="NCBI Taxonomy" id="1867774"/>
    <lineage>
        <taxon>Bacteria</taxon>
        <taxon>Pseudomonadati</taxon>
        <taxon>Pseudomonadota</taxon>
        <taxon>Alphaproteobacteria</taxon>
        <taxon>Rhodospirillales</taxon>
        <taxon>Dongiaceae</taxon>
        <taxon>Aliidongia</taxon>
    </lineage>
</organism>
<dbReference type="Pfam" id="PF00501">
    <property type="entry name" value="AMP-binding"/>
    <property type="match status" value="1"/>
</dbReference>
<dbReference type="RefSeq" id="WP_189051955.1">
    <property type="nucleotide sequence ID" value="NZ_BMJQ01000023.1"/>
</dbReference>
<proteinExistence type="inferred from homology"/>
<dbReference type="NCBIfam" id="NF006182">
    <property type="entry name" value="PRK08316.1"/>
    <property type="match status" value="1"/>
</dbReference>
<dbReference type="GO" id="GO:0016877">
    <property type="term" value="F:ligase activity, forming carbon-sulfur bonds"/>
    <property type="evidence" value="ECO:0007669"/>
    <property type="project" value="UniProtKB-ARBA"/>
</dbReference>
<comment type="similarity">
    <text evidence="1">Belongs to the ATP-dependent AMP-binding enzyme family.</text>
</comment>
<feature type="domain" description="AMP-binding enzyme C-terminal" evidence="7">
    <location>
        <begin position="437"/>
        <end position="512"/>
    </location>
</feature>
<dbReference type="PANTHER" id="PTHR43767">
    <property type="entry name" value="LONG-CHAIN-FATTY-ACID--COA LIGASE"/>
    <property type="match status" value="1"/>
</dbReference>
<dbReference type="AlphaFoldDB" id="A0A8J2Z0Z5"/>
<dbReference type="Proteomes" id="UP000646365">
    <property type="component" value="Unassembled WGS sequence"/>
</dbReference>
<evidence type="ECO:0000256" key="4">
    <source>
        <dbReference type="ARBA" id="ARBA00066616"/>
    </source>
</evidence>
<dbReference type="SUPFAM" id="SSF56801">
    <property type="entry name" value="Acetyl-CoA synthetase-like"/>
    <property type="match status" value="1"/>
</dbReference>
<comment type="catalytic activity">
    <reaction evidence="3">
        <text>3-(methylsulfanyl)propanoate + ATP + CoA = 3-(methylsulfanyl)propanoyl-CoA + AMP + diphosphate</text>
        <dbReference type="Rhea" id="RHEA:43052"/>
        <dbReference type="ChEBI" id="CHEBI:30616"/>
        <dbReference type="ChEBI" id="CHEBI:33019"/>
        <dbReference type="ChEBI" id="CHEBI:49016"/>
        <dbReference type="ChEBI" id="CHEBI:57287"/>
        <dbReference type="ChEBI" id="CHEBI:82815"/>
        <dbReference type="ChEBI" id="CHEBI:456215"/>
        <dbReference type="EC" id="6.2.1.44"/>
    </reaction>
    <physiologicalReaction direction="left-to-right" evidence="3">
        <dbReference type="Rhea" id="RHEA:43053"/>
    </physiologicalReaction>
</comment>
<dbReference type="EMBL" id="BMJQ01000023">
    <property type="protein sequence ID" value="GGF46184.1"/>
    <property type="molecule type" value="Genomic_DNA"/>
</dbReference>
<evidence type="ECO:0000256" key="1">
    <source>
        <dbReference type="ARBA" id="ARBA00006432"/>
    </source>
</evidence>
<dbReference type="CDD" id="cd17631">
    <property type="entry name" value="FACL_FadD13-like"/>
    <property type="match status" value="1"/>
</dbReference>
<feature type="domain" description="AMP-dependent synthetase/ligase" evidence="6">
    <location>
        <begin position="19"/>
        <end position="387"/>
    </location>
</feature>
<accession>A0A8J2Z0Z5</accession>
<dbReference type="Gene3D" id="3.30.300.30">
    <property type="match status" value="1"/>
</dbReference>
<reference evidence="8" key="1">
    <citation type="journal article" date="2014" name="Int. J. Syst. Evol. Microbiol.">
        <title>Complete genome sequence of Corynebacterium casei LMG S-19264T (=DSM 44701T), isolated from a smear-ripened cheese.</title>
        <authorList>
            <consortium name="US DOE Joint Genome Institute (JGI-PGF)"/>
            <person name="Walter F."/>
            <person name="Albersmeier A."/>
            <person name="Kalinowski J."/>
            <person name="Ruckert C."/>
        </authorList>
    </citation>
    <scope>NUCLEOTIDE SEQUENCE</scope>
    <source>
        <strain evidence="8">CGMCC 1.15725</strain>
    </source>
</reference>
<evidence type="ECO:0000259" key="6">
    <source>
        <dbReference type="Pfam" id="PF00501"/>
    </source>
</evidence>
<evidence type="ECO:0000256" key="2">
    <source>
        <dbReference type="ARBA" id="ARBA00022598"/>
    </source>
</evidence>
<sequence>MLDETPGARARRNTIGDGLRRAASRYRERAALRYGERAWSFRALDEAADRVAHALLHKGLAKGDRVAAYGRNSDAYLLLWLGTVRAGLVHVPVNYALTPSELGYIVRQSGAKAVISDAALDANLAELQAAGDLMFGHFEDGHFEDGHFEDRLGLDVLATALDETARRAADQDIADTDLAQILYTSGTTAAPKGAMLTHRAILAEYESCIHELDFGPNDKALAALPLYHSAQMHCFSMPQLMAGATTVLLQAPEPATVLRLIEEHGITSFFSPPTVWISLLRHEDFDRRDLSTLRHVYYGASIMPVPVLDELRRRLPNAGPYNCYGQSEIAPLATVLRPEEHLERPASAGRPVLNVETRVVDAEMNDCPPGVQGEIVHRSPQLLTGYWDKPKETAEVFEGGWFHSGDVGVMDEAGYLTIVDRIKDVIKTGGIQVASREVEEALFTHPAVSEVAVIALPDPKWVEAVTAVVVLRRDQAATEADLIEHARQTLAPFKLPKRVFFVEALPRNTAGKLLKRELRKSFAEQVD</sequence>
<dbReference type="NCBIfam" id="NF004837">
    <property type="entry name" value="PRK06187.1"/>
    <property type="match status" value="1"/>
</dbReference>
<evidence type="ECO:0000256" key="3">
    <source>
        <dbReference type="ARBA" id="ARBA00051915"/>
    </source>
</evidence>
<dbReference type="Gene3D" id="3.40.50.12780">
    <property type="entry name" value="N-terminal domain of ligase-like"/>
    <property type="match status" value="1"/>
</dbReference>
<evidence type="ECO:0000313" key="8">
    <source>
        <dbReference type="EMBL" id="GGF46184.1"/>
    </source>
</evidence>
<gene>
    <name evidence="8" type="ORF">GCM10011611_60800</name>
</gene>
<reference evidence="8" key="2">
    <citation type="submission" date="2020-09" db="EMBL/GenBank/DDBJ databases">
        <authorList>
            <person name="Sun Q."/>
            <person name="Zhou Y."/>
        </authorList>
    </citation>
    <scope>NUCLEOTIDE SEQUENCE</scope>
    <source>
        <strain evidence="8">CGMCC 1.15725</strain>
    </source>
</reference>
<dbReference type="PANTHER" id="PTHR43767:SF7">
    <property type="entry name" value="MEDIUM_LONG-CHAIN-FATTY-ACID--COA LIGASE FADD8"/>
    <property type="match status" value="1"/>
</dbReference>
<dbReference type="InterPro" id="IPR042099">
    <property type="entry name" value="ANL_N_sf"/>
</dbReference>
<keyword evidence="2" id="KW-0436">Ligase</keyword>
<dbReference type="FunFam" id="3.30.300.30:FF:000008">
    <property type="entry name" value="2,3-dihydroxybenzoate-AMP ligase"/>
    <property type="match status" value="1"/>
</dbReference>
<dbReference type="InterPro" id="IPR025110">
    <property type="entry name" value="AMP-bd_C"/>
</dbReference>
<dbReference type="Pfam" id="PF13193">
    <property type="entry name" value="AMP-binding_C"/>
    <property type="match status" value="1"/>
</dbReference>
<evidence type="ECO:0000313" key="9">
    <source>
        <dbReference type="Proteomes" id="UP000646365"/>
    </source>
</evidence>
<protein>
    <recommendedName>
        <fullName evidence="5">3-methylmercaptopropionyl-CoA ligase</fullName>
        <ecNumber evidence="4">6.2.1.44</ecNumber>
    </recommendedName>
</protein>
<name>A0A8J2Z0Z5_9PROT</name>